<sequence length="144" mass="17300">MRLKERLYSITDLAERFDISTRTIRYYEEVGLLTSVDRDTPNHPRFYTQRERRRLKLILRGKRLGFSLQDIKEMVDLYEMNPKGVIEKERILQFTDERLKEIEEKIDQLEMLKADLLLHRDRFLKEVIPDSEAIDTVRKGGEQS</sequence>
<dbReference type="SMART" id="SM00422">
    <property type="entry name" value="HTH_MERR"/>
    <property type="match status" value="1"/>
</dbReference>
<dbReference type="PANTHER" id="PTHR30204">
    <property type="entry name" value="REDOX-CYCLING DRUG-SENSING TRANSCRIPTIONAL ACTIVATOR SOXR"/>
    <property type="match status" value="1"/>
</dbReference>
<dbReference type="Gene3D" id="1.10.1660.10">
    <property type="match status" value="1"/>
</dbReference>
<protein>
    <submittedName>
        <fullName evidence="4">MerR family transcriptional regulator</fullName>
    </submittedName>
</protein>
<dbReference type="InterPro" id="IPR047057">
    <property type="entry name" value="MerR_fam"/>
</dbReference>
<feature type="domain" description="HTH merR-type" evidence="3">
    <location>
        <begin position="7"/>
        <end position="77"/>
    </location>
</feature>
<accession>A0A1V4ERF1</accession>
<dbReference type="PROSITE" id="PS50937">
    <property type="entry name" value="HTH_MERR_2"/>
    <property type="match status" value="1"/>
</dbReference>
<dbReference type="GO" id="GO:0003700">
    <property type="term" value="F:DNA-binding transcription factor activity"/>
    <property type="evidence" value="ECO:0007669"/>
    <property type="project" value="InterPro"/>
</dbReference>
<keyword evidence="2" id="KW-0175">Coiled coil</keyword>
<evidence type="ECO:0000256" key="1">
    <source>
        <dbReference type="ARBA" id="ARBA00023125"/>
    </source>
</evidence>
<dbReference type="GO" id="GO:0003677">
    <property type="term" value="F:DNA binding"/>
    <property type="evidence" value="ECO:0007669"/>
    <property type="project" value="UniProtKB-KW"/>
</dbReference>
<dbReference type="OrthoDB" id="9791488at2"/>
<organism evidence="4 5">
    <name type="scientific">Ferroacidibacillus organovorans</name>
    <dbReference type="NCBI Taxonomy" id="1765683"/>
    <lineage>
        <taxon>Bacteria</taxon>
        <taxon>Bacillati</taxon>
        <taxon>Bacillota</taxon>
        <taxon>Bacilli</taxon>
        <taxon>Bacillales</taxon>
        <taxon>Alicyclobacillaceae</taxon>
        <taxon>Ferroacidibacillus</taxon>
    </lineage>
</organism>
<dbReference type="InterPro" id="IPR009061">
    <property type="entry name" value="DNA-bd_dom_put_sf"/>
</dbReference>
<evidence type="ECO:0000313" key="5">
    <source>
        <dbReference type="Proteomes" id="UP000190229"/>
    </source>
</evidence>
<dbReference type="Pfam" id="PF13411">
    <property type="entry name" value="MerR_1"/>
    <property type="match status" value="1"/>
</dbReference>
<feature type="coiled-coil region" evidence="2">
    <location>
        <begin position="85"/>
        <end position="119"/>
    </location>
</feature>
<gene>
    <name evidence="4" type="ORF">B2M26_10495</name>
</gene>
<evidence type="ECO:0000259" key="3">
    <source>
        <dbReference type="PROSITE" id="PS50937"/>
    </source>
</evidence>
<dbReference type="InterPro" id="IPR000551">
    <property type="entry name" value="MerR-type_HTH_dom"/>
</dbReference>
<dbReference type="SUPFAM" id="SSF46955">
    <property type="entry name" value="Putative DNA-binding domain"/>
    <property type="match status" value="1"/>
</dbReference>
<comment type="caution">
    <text evidence="4">The sequence shown here is derived from an EMBL/GenBank/DDBJ whole genome shotgun (WGS) entry which is preliminary data.</text>
</comment>
<reference evidence="4 5" key="1">
    <citation type="submission" date="2017-02" db="EMBL/GenBank/DDBJ databases">
        <title>Draft genome of Acidibacillus ferrooxidans Huett2.</title>
        <authorList>
            <person name="Schopf S."/>
        </authorList>
    </citation>
    <scope>NUCLEOTIDE SEQUENCE [LARGE SCALE GENOMIC DNA]</scope>
    <source>
        <strain evidence="4 5">Huett2</strain>
    </source>
</reference>
<name>A0A1V4ERF1_9BACL</name>
<keyword evidence="1" id="KW-0238">DNA-binding</keyword>
<dbReference type="Proteomes" id="UP000190229">
    <property type="component" value="Unassembled WGS sequence"/>
</dbReference>
<evidence type="ECO:0000313" key="4">
    <source>
        <dbReference type="EMBL" id="OPG15507.1"/>
    </source>
</evidence>
<proteinExistence type="predicted"/>
<dbReference type="PANTHER" id="PTHR30204:SF58">
    <property type="entry name" value="HTH-TYPE TRANSCRIPTIONAL REGULATOR YFMP"/>
    <property type="match status" value="1"/>
</dbReference>
<keyword evidence="5" id="KW-1185">Reference proteome</keyword>
<dbReference type="EMBL" id="MWPS01000027">
    <property type="protein sequence ID" value="OPG15507.1"/>
    <property type="molecule type" value="Genomic_DNA"/>
</dbReference>
<dbReference type="AlphaFoldDB" id="A0A1V4ERF1"/>
<evidence type="ECO:0000256" key="2">
    <source>
        <dbReference type="SAM" id="Coils"/>
    </source>
</evidence>